<evidence type="ECO:0000313" key="2">
    <source>
        <dbReference type="Proteomes" id="UP000532769"/>
    </source>
</evidence>
<proteinExistence type="predicted"/>
<dbReference type="RefSeq" id="WP_243845981.1">
    <property type="nucleotide sequence ID" value="NZ_JAASRS010000001.1"/>
</dbReference>
<keyword evidence="2" id="KW-1185">Reference proteome</keyword>
<protein>
    <submittedName>
        <fullName evidence="1">Uncharacterized protein</fullName>
    </submittedName>
</protein>
<dbReference type="AlphaFoldDB" id="A0A846MBC5"/>
<dbReference type="EMBL" id="JAASRS010000001">
    <property type="protein sequence ID" value="NIK14228.1"/>
    <property type="molecule type" value="Genomic_DNA"/>
</dbReference>
<accession>A0A846MBC5</accession>
<organism evidence="1 2">
    <name type="scientific">Saccharococcus thermophilus</name>
    <dbReference type="NCBI Taxonomy" id="29396"/>
    <lineage>
        <taxon>Bacteria</taxon>
        <taxon>Bacillati</taxon>
        <taxon>Bacillota</taxon>
        <taxon>Bacilli</taxon>
        <taxon>Bacillales</taxon>
        <taxon>Anoxybacillaceae</taxon>
        <taxon>Saccharococcus</taxon>
    </lineage>
</organism>
<sequence length="527" mass="60386">MMERIGKAFPVSPAHDATYHRFRDGQVIIGKIESIQGEIGQEQKALVRVGEELVTARLQTSLQVGDSYLFEVKNENGAVYWKPIDKQLEGRLPVSLQGEEAAQYLLQKWKLPKDVYPLLRFALAEKIPITKEELFLIASLVEKLEHKKEGLSVFRYMLAHRLPMTKDIFFSLLAVKTNPPLFQQLQYVESRLASLPVHQPEPVEALRRYVGQIANTPIYAYESLVKLLQSLQQPEQKAAQQLLNRLGMSVPKIAADELAKLQAAMEKRDFAQVKQQLQLLFASFDEQTFFERFQTVFAAYQDGLLPDEEQRLFSAALADSDIALSMFHLLKQSLLKLGFGDEAKIRRALKTSTLSESALTSLKSLLLQALENVHEPTLKETLETLLYHINGQQLLSQAEGPIQHLFMQFPFRFGTEQTDAAIYWQGKRRKDGKIDPDYCHIVFCLFLDQLKETVVDVRVQQRIVHVTVFNHTPSLLKLANALQPMLKERLALHGYRLSALKTETWKQEKNPVDVAFHKRYSEVDYRI</sequence>
<name>A0A846MBC5_9BACL</name>
<gene>
    <name evidence="1" type="ORF">BDD39_000738</name>
</gene>
<evidence type="ECO:0000313" key="1">
    <source>
        <dbReference type="EMBL" id="NIK14228.1"/>
    </source>
</evidence>
<reference evidence="1 2" key="1">
    <citation type="submission" date="2020-03" db="EMBL/GenBank/DDBJ databases">
        <title>Genomic Encyclopedia of Archaeal and Bacterial Type Strains, Phase II (KMG-II): from individual species to whole genera.</title>
        <authorList>
            <person name="Goeker M."/>
        </authorList>
    </citation>
    <scope>NUCLEOTIDE SEQUENCE [LARGE SCALE GENOMIC DNA]</scope>
    <source>
        <strain evidence="1 2">DSM 4749</strain>
    </source>
</reference>
<comment type="caution">
    <text evidence="1">The sequence shown here is derived from an EMBL/GenBank/DDBJ whole genome shotgun (WGS) entry which is preliminary data.</text>
</comment>
<dbReference type="Proteomes" id="UP000532769">
    <property type="component" value="Unassembled WGS sequence"/>
</dbReference>